<keyword evidence="3 6" id="KW-0863">Zinc-finger</keyword>
<feature type="domain" description="C2HC/C3H-type" evidence="8">
    <location>
        <begin position="244"/>
        <end position="273"/>
    </location>
</feature>
<dbReference type="PANTHER" id="PTHR14649">
    <property type="entry name" value="ZINC FINGER C2HC DOMAIN-CONTAINING PROTEIN 1C"/>
    <property type="match status" value="1"/>
</dbReference>
<dbReference type="RefSeq" id="XP_028822678.1">
    <property type="nucleotide sequence ID" value="XM_028966845.1"/>
</dbReference>
<dbReference type="AlphaFoldDB" id="A0AAY4BMY3"/>
<sequence>MLAASRRPQGAAPSRWQKLPPLRRSEDQPKEPGFPLKPACYRRAASHQPGLDAPGPPHHVLEEGKLGLRSLRDREARMAQEIRRREMVLQEKLRRVVEELRTESYAGWGEGRIYSSDQGGRVRAEWDWERRKGETEQWREARRDRRDNRPRQADVGRDWKQNERDTKRHPERTELRWKDGGGNPEKRRDPDLDRGASQVTELMQRSGLGVKTEPRDPPRLAPASRGLSRLGRVEFHSEESLWARREPCAICKRRFASDRLESHLQICEKVQRSNRKTFDSSKQRARGTELEKFMKAGGGSSTAEEKTPRQKNDALVRKAHRDAVPADAHYVACPHCSRRFAPGVAERHVPKCQNIRSRPPPPPRHRR</sequence>
<dbReference type="InterPro" id="IPR026104">
    <property type="entry name" value="ZNF_C2HC_dom_1C"/>
</dbReference>
<reference evidence="9" key="2">
    <citation type="submission" date="2025-09" db="UniProtKB">
        <authorList>
            <consortium name="Ensembl"/>
        </authorList>
    </citation>
    <scope>IDENTIFICATION</scope>
</reference>
<evidence type="ECO:0000256" key="2">
    <source>
        <dbReference type="ARBA" id="ARBA00022723"/>
    </source>
</evidence>
<dbReference type="GeneTree" id="ENSGT00940000160947"/>
<keyword evidence="10" id="KW-1185">Reference proteome</keyword>
<feature type="compositionally biased region" description="Basic and acidic residues" evidence="7">
    <location>
        <begin position="120"/>
        <end position="194"/>
    </location>
</feature>
<dbReference type="Ensembl" id="ENSDCDT00010026211.1">
    <property type="protein sequence ID" value="ENSDCDP00010022270.1"/>
    <property type="gene ID" value="ENSDCDG00010012735.1"/>
</dbReference>
<dbReference type="InterPro" id="IPR049899">
    <property type="entry name" value="Znf_C2HC_C3H"/>
</dbReference>
<dbReference type="PROSITE" id="PS52027">
    <property type="entry name" value="ZF_C2HC_C3H"/>
    <property type="match status" value="2"/>
</dbReference>
<keyword evidence="4" id="KW-0862">Zinc</keyword>
<evidence type="ECO:0000256" key="6">
    <source>
        <dbReference type="PROSITE-ProRule" id="PRU01371"/>
    </source>
</evidence>
<dbReference type="PANTHER" id="PTHR14649:SF1">
    <property type="entry name" value="ZINC FINGER C2HC DOMAIN-CONTAINING PROTEIN 1C"/>
    <property type="match status" value="1"/>
</dbReference>
<proteinExistence type="inferred from homology"/>
<dbReference type="Pfam" id="PF13913">
    <property type="entry name" value="zf-C2HC_2"/>
    <property type="match status" value="2"/>
</dbReference>
<comment type="similarity">
    <text evidence="1">Belongs to the ZC2HC1 family.</text>
</comment>
<accession>A0AAY4BMY3</accession>
<evidence type="ECO:0000313" key="9">
    <source>
        <dbReference type="Ensembl" id="ENSDCDP00010022270.1"/>
    </source>
</evidence>
<reference evidence="9" key="1">
    <citation type="submission" date="2025-08" db="UniProtKB">
        <authorList>
            <consortium name="Ensembl"/>
        </authorList>
    </citation>
    <scope>IDENTIFICATION</scope>
</reference>
<feature type="domain" description="C2HC/C3H-type" evidence="8">
    <location>
        <begin position="329"/>
        <end position="358"/>
    </location>
</feature>
<evidence type="ECO:0000313" key="10">
    <source>
        <dbReference type="Proteomes" id="UP000694580"/>
    </source>
</evidence>
<evidence type="ECO:0000259" key="8">
    <source>
        <dbReference type="PROSITE" id="PS52027"/>
    </source>
</evidence>
<organism evidence="9 10">
    <name type="scientific">Denticeps clupeoides</name>
    <name type="common">denticle herring</name>
    <dbReference type="NCBI Taxonomy" id="299321"/>
    <lineage>
        <taxon>Eukaryota</taxon>
        <taxon>Metazoa</taxon>
        <taxon>Chordata</taxon>
        <taxon>Craniata</taxon>
        <taxon>Vertebrata</taxon>
        <taxon>Euteleostomi</taxon>
        <taxon>Actinopterygii</taxon>
        <taxon>Neopterygii</taxon>
        <taxon>Teleostei</taxon>
        <taxon>Clupei</taxon>
        <taxon>Clupeiformes</taxon>
        <taxon>Denticipitoidei</taxon>
        <taxon>Denticipitidae</taxon>
        <taxon>Denticeps</taxon>
    </lineage>
</organism>
<evidence type="ECO:0000256" key="1">
    <source>
        <dbReference type="ARBA" id="ARBA00010843"/>
    </source>
</evidence>
<evidence type="ECO:0000256" key="7">
    <source>
        <dbReference type="SAM" id="MobiDB-lite"/>
    </source>
</evidence>
<feature type="compositionally biased region" description="Basic and acidic residues" evidence="7">
    <location>
        <begin position="59"/>
        <end position="68"/>
    </location>
</feature>
<dbReference type="GeneID" id="114776755"/>
<feature type="region of interest" description="Disordered" evidence="7">
    <location>
        <begin position="345"/>
        <end position="367"/>
    </location>
</feature>
<name>A0AAY4BMY3_9TELE</name>
<dbReference type="Proteomes" id="UP000694580">
    <property type="component" value="Unplaced"/>
</dbReference>
<feature type="region of interest" description="Disordered" evidence="7">
    <location>
        <begin position="108"/>
        <end position="225"/>
    </location>
</feature>
<feature type="region of interest" description="Disordered" evidence="7">
    <location>
        <begin position="1"/>
        <end position="68"/>
    </location>
</feature>
<evidence type="ECO:0000256" key="3">
    <source>
        <dbReference type="ARBA" id="ARBA00022771"/>
    </source>
</evidence>
<dbReference type="Gene3D" id="3.30.160.60">
    <property type="entry name" value="Classic Zinc Finger"/>
    <property type="match status" value="2"/>
</dbReference>
<protein>
    <recommendedName>
        <fullName evidence="8">C2HC/C3H-type domain-containing protein</fullName>
    </recommendedName>
</protein>
<feature type="compositionally biased region" description="Pro residues" evidence="7">
    <location>
        <begin position="358"/>
        <end position="367"/>
    </location>
</feature>
<evidence type="ECO:0000256" key="4">
    <source>
        <dbReference type="ARBA" id="ARBA00022833"/>
    </source>
</evidence>
<evidence type="ECO:0000256" key="5">
    <source>
        <dbReference type="ARBA" id="ARBA00023054"/>
    </source>
</evidence>
<dbReference type="GO" id="GO:0008270">
    <property type="term" value="F:zinc ion binding"/>
    <property type="evidence" value="ECO:0007669"/>
    <property type="project" value="UniProtKB-KW"/>
</dbReference>
<keyword evidence="5" id="KW-0175">Coiled coil</keyword>
<gene>
    <name evidence="9" type="primary">LOC114776755</name>
</gene>
<keyword evidence="2" id="KW-0479">Metal-binding</keyword>